<protein>
    <submittedName>
        <fullName evidence="1">Uncharacterized protein</fullName>
    </submittedName>
</protein>
<dbReference type="Proteomes" id="UP000675781">
    <property type="component" value="Unassembled WGS sequence"/>
</dbReference>
<dbReference type="RefSeq" id="WP_212528685.1">
    <property type="nucleotide sequence ID" value="NZ_JAGSOG010000050.1"/>
</dbReference>
<name>A0A941INN3_9ACTN</name>
<evidence type="ECO:0000313" key="2">
    <source>
        <dbReference type="Proteomes" id="UP000675781"/>
    </source>
</evidence>
<organism evidence="1 2">
    <name type="scientific">Actinospica durhamensis</name>
    <dbReference type="NCBI Taxonomy" id="1508375"/>
    <lineage>
        <taxon>Bacteria</taxon>
        <taxon>Bacillati</taxon>
        <taxon>Actinomycetota</taxon>
        <taxon>Actinomycetes</taxon>
        <taxon>Catenulisporales</taxon>
        <taxon>Actinospicaceae</taxon>
        <taxon>Actinospica</taxon>
    </lineage>
</organism>
<dbReference type="EMBL" id="JAGSOG010000050">
    <property type="protein sequence ID" value="MBR7834164.1"/>
    <property type="molecule type" value="Genomic_DNA"/>
</dbReference>
<accession>A0A941INN3</accession>
<sequence length="130" mass="14749">MDAERVPAAGHWSRCRESNRATRFLFPYQDDEDMPFCELGIASGPLEALEMAESLTGAVRSRWMNRGLGMDEPTRAHDPETQRGLFVGDRVRCSQPLKPSLQEKHPHPVLLLECRRHPPRLKRRASGTSS</sequence>
<evidence type="ECO:0000313" key="1">
    <source>
        <dbReference type="EMBL" id="MBR7834164.1"/>
    </source>
</evidence>
<comment type="caution">
    <text evidence="1">The sequence shown here is derived from an EMBL/GenBank/DDBJ whole genome shotgun (WGS) entry which is preliminary data.</text>
</comment>
<keyword evidence="2" id="KW-1185">Reference proteome</keyword>
<gene>
    <name evidence="1" type="ORF">KDL01_12890</name>
</gene>
<proteinExistence type="predicted"/>
<dbReference type="AlphaFoldDB" id="A0A941INN3"/>
<reference evidence="1" key="1">
    <citation type="submission" date="2021-04" db="EMBL/GenBank/DDBJ databases">
        <title>Genome based classification of Actinospica acidithermotolerans sp. nov., an actinobacterium isolated from an Indonesian hot spring.</title>
        <authorList>
            <person name="Kusuma A.B."/>
            <person name="Putra K.E."/>
            <person name="Nafisah S."/>
            <person name="Loh J."/>
            <person name="Nouioui I."/>
            <person name="Goodfellow M."/>
        </authorList>
    </citation>
    <scope>NUCLEOTIDE SEQUENCE</scope>
    <source>
        <strain evidence="1">CSCA 57</strain>
    </source>
</reference>